<keyword evidence="3" id="KW-1185">Reference proteome</keyword>
<reference evidence="3" key="1">
    <citation type="journal article" date="2011" name="J. Bacteriol.">
        <title>Genome sequences of eight morphologically diverse alphaproteobacteria.</title>
        <authorList>
            <consortium name="US DOE Joint Genome Institute"/>
            <person name="Brown P.J."/>
            <person name="Kysela D.T."/>
            <person name="Buechlein A."/>
            <person name="Hemmerich C."/>
            <person name="Brun Y.V."/>
        </authorList>
    </citation>
    <scope>NUCLEOTIDE SEQUENCE [LARGE SCALE GENOMIC DNA]</scope>
    <source>
        <strain evidence="3">ATCC 49814 / DSM 5838 / IFAM 1418</strain>
    </source>
</reference>
<name>C6XP19_HIRBI</name>
<gene>
    <name evidence="2" type="ordered locus">Hbal_2524</name>
</gene>
<dbReference type="Proteomes" id="UP000002745">
    <property type="component" value="Chromosome"/>
</dbReference>
<dbReference type="SUPFAM" id="SSF51126">
    <property type="entry name" value="Pectin lyase-like"/>
    <property type="match status" value="1"/>
</dbReference>
<dbReference type="STRING" id="582402.Hbal_2524"/>
<proteinExistence type="predicted"/>
<dbReference type="eggNOG" id="ENOG5033W2K">
    <property type="taxonomic scope" value="Bacteria"/>
</dbReference>
<feature type="domain" description="Right handed beta helix" evidence="1">
    <location>
        <begin position="131"/>
        <end position="279"/>
    </location>
</feature>
<evidence type="ECO:0000313" key="2">
    <source>
        <dbReference type="EMBL" id="ACT60199.1"/>
    </source>
</evidence>
<accession>C6XP19</accession>
<organism evidence="2 3">
    <name type="scientific">Hirschia baltica (strain ATCC 49814 / DSM 5838 / IFAM 1418)</name>
    <dbReference type="NCBI Taxonomy" id="582402"/>
    <lineage>
        <taxon>Bacteria</taxon>
        <taxon>Pseudomonadati</taxon>
        <taxon>Pseudomonadota</taxon>
        <taxon>Alphaproteobacteria</taxon>
        <taxon>Hyphomonadales</taxon>
        <taxon>Hyphomonadaceae</taxon>
        <taxon>Hirschia</taxon>
    </lineage>
</organism>
<protein>
    <recommendedName>
        <fullName evidence="1">Right handed beta helix domain-containing protein</fullName>
    </recommendedName>
</protein>
<dbReference type="PROSITE" id="PS51257">
    <property type="entry name" value="PROKAR_LIPOPROTEIN"/>
    <property type="match status" value="1"/>
</dbReference>
<evidence type="ECO:0000313" key="3">
    <source>
        <dbReference type="Proteomes" id="UP000002745"/>
    </source>
</evidence>
<dbReference type="EMBL" id="CP001678">
    <property type="protein sequence ID" value="ACT60199.1"/>
    <property type="molecule type" value="Genomic_DNA"/>
</dbReference>
<dbReference type="Pfam" id="PF13229">
    <property type="entry name" value="Beta_helix"/>
    <property type="match status" value="1"/>
</dbReference>
<dbReference type="OrthoDB" id="9767990at2"/>
<dbReference type="KEGG" id="hba:Hbal_2524"/>
<dbReference type="InterPro" id="IPR012334">
    <property type="entry name" value="Pectin_lyas_fold"/>
</dbReference>
<dbReference type="RefSeq" id="WP_015828349.1">
    <property type="nucleotide sequence ID" value="NC_012982.1"/>
</dbReference>
<sequence>MKRFFTAALGVSCLALTACNDEVKAPVEVAQKETTSINVCVEESEEFTCDKIGSSGLQSALVEAESGSMILVHPGDYIASSFSDTPFQDIEVRAFLKAEDKALTIVFEDGAVIKPNDEFASSAMLAVNADLTIDGLTIEGFRYGEAEDDYYDGHGLFVIGGEVNLQNASMRDIEKMSLTGRNDAVLNVQNLSISDSHMGVWLEEEARMVMSDSKIVGIESAGIAAYDTSVVTVTDSLFERAEDDALYTENEAKITASNVVLRNNSPYAARAADASSIILSEVMFEDNEADTGEEGEGTVQVN</sequence>
<dbReference type="HOGENOM" id="CLU_920618_0_0_5"/>
<dbReference type="InterPro" id="IPR011050">
    <property type="entry name" value="Pectin_lyase_fold/virulence"/>
</dbReference>
<dbReference type="InterPro" id="IPR039448">
    <property type="entry name" value="Beta_helix"/>
</dbReference>
<evidence type="ECO:0000259" key="1">
    <source>
        <dbReference type="Pfam" id="PF13229"/>
    </source>
</evidence>
<dbReference type="Gene3D" id="2.160.20.10">
    <property type="entry name" value="Single-stranded right-handed beta-helix, Pectin lyase-like"/>
    <property type="match status" value="1"/>
</dbReference>
<dbReference type="AlphaFoldDB" id="C6XP19"/>